<organism evidence="1 2">
    <name type="scientific">Gordonia hirsuta DSM 44140 = NBRC 16056</name>
    <dbReference type="NCBI Taxonomy" id="1121927"/>
    <lineage>
        <taxon>Bacteria</taxon>
        <taxon>Bacillati</taxon>
        <taxon>Actinomycetota</taxon>
        <taxon>Actinomycetes</taxon>
        <taxon>Mycobacteriales</taxon>
        <taxon>Gordoniaceae</taxon>
        <taxon>Gordonia</taxon>
    </lineage>
</organism>
<keyword evidence="2" id="KW-1185">Reference proteome</keyword>
<dbReference type="OrthoDB" id="4376989at2"/>
<proteinExistence type="predicted"/>
<dbReference type="RefSeq" id="WP_005936707.1">
    <property type="nucleotide sequence ID" value="NZ_ATVK01000042.1"/>
</dbReference>
<comment type="caution">
    <text evidence="1">The sequence shown here is derived from an EMBL/GenBank/DDBJ whole genome shotgun (WGS) entry which is preliminary data.</text>
</comment>
<sequence>MTDLFVQIEDRAVSTPRMTAVRLDGEAVTFDALHQKITEYGPVVAAQGLSRGAALAAALMSLLPQRVRELSPVEQGEWVAAATQWLGRGLADVGSPLGEAV</sequence>
<evidence type="ECO:0000313" key="2">
    <source>
        <dbReference type="Proteomes" id="UP000053405"/>
    </source>
</evidence>
<accession>L7L8U0</accession>
<gene>
    <name evidence="1" type="ORF">GOHSU_06_00550</name>
</gene>
<dbReference type="eggNOG" id="COG0318">
    <property type="taxonomic scope" value="Bacteria"/>
</dbReference>
<dbReference type="Proteomes" id="UP000053405">
    <property type="component" value="Unassembled WGS sequence"/>
</dbReference>
<reference evidence="1 2" key="1">
    <citation type="submission" date="2012-12" db="EMBL/GenBank/DDBJ databases">
        <title>Whole genome shotgun sequence of Gordonia hirsuta NBRC 16056.</title>
        <authorList>
            <person name="Isaki-Nakamura S."/>
            <person name="Hosoyama A."/>
            <person name="Tsuchikane K."/>
            <person name="Katsumata H."/>
            <person name="Baba S."/>
            <person name="Yamazaki S."/>
            <person name="Fujita N."/>
        </authorList>
    </citation>
    <scope>NUCLEOTIDE SEQUENCE [LARGE SCALE GENOMIC DNA]</scope>
    <source>
        <strain evidence="1 2">NBRC 16056</strain>
    </source>
</reference>
<dbReference type="EMBL" id="BANT01000006">
    <property type="protein sequence ID" value="GAC56443.1"/>
    <property type="molecule type" value="Genomic_DNA"/>
</dbReference>
<protein>
    <submittedName>
        <fullName evidence="1">Uncharacterized protein</fullName>
    </submittedName>
</protein>
<name>L7L8U0_9ACTN</name>
<dbReference type="AlphaFoldDB" id="L7L8U0"/>
<dbReference type="STRING" id="1121927.GOHSU_06_00550"/>
<evidence type="ECO:0000313" key="1">
    <source>
        <dbReference type="EMBL" id="GAC56443.1"/>
    </source>
</evidence>